<comment type="caution">
    <text evidence="1">The sequence shown here is derived from an EMBL/GenBank/DDBJ whole genome shotgun (WGS) entry which is preliminary data.</text>
</comment>
<protein>
    <recommendedName>
        <fullName evidence="3">DUF4258 domain-containing protein</fullName>
    </recommendedName>
</protein>
<evidence type="ECO:0008006" key="3">
    <source>
        <dbReference type="Google" id="ProtNLM"/>
    </source>
</evidence>
<reference evidence="2" key="1">
    <citation type="submission" date="2017-09" db="EMBL/GenBank/DDBJ databases">
        <title>Depth-based differentiation of microbial function through sediment-hosted aquifers and enrichment of novel symbionts in the deep terrestrial subsurface.</title>
        <authorList>
            <person name="Probst A.J."/>
            <person name="Ladd B."/>
            <person name="Jarett J.K."/>
            <person name="Geller-Mcgrath D.E."/>
            <person name="Sieber C.M.K."/>
            <person name="Emerson J.B."/>
            <person name="Anantharaman K."/>
            <person name="Thomas B.C."/>
            <person name="Malmstrom R."/>
            <person name="Stieglmeier M."/>
            <person name="Klingl A."/>
            <person name="Woyke T."/>
            <person name="Ryan C.M."/>
            <person name="Banfield J.F."/>
        </authorList>
    </citation>
    <scope>NUCLEOTIDE SEQUENCE [LARGE SCALE GENOMIC DNA]</scope>
</reference>
<proteinExistence type="predicted"/>
<dbReference type="Proteomes" id="UP000230088">
    <property type="component" value="Unassembled WGS sequence"/>
</dbReference>
<name>A0A2H0YLY5_9BACT</name>
<dbReference type="EMBL" id="PEYD01000031">
    <property type="protein sequence ID" value="PIS39504.1"/>
    <property type="molecule type" value="Genomic_DNA"/>
</dbReference>
<gene>
    <name evidence="1" type="ORF">COT33_01630</name>
</gene>
<organism evidence="1 2">
    <name type="scientific">Candidatus Nealsonbacteria bacterium CG08_land_8_20_14_0_20_38_20</name>
    <dbReference type="NCBI Taxonomy" id="1974705"/>
    <lineage>
        <taxon>Bacteria</taxon>
        <taxon>Candidatus Nealsoniibacteriota</taxon>
    </lineage>
</organism>
<accession>A0A2H0YLY5</accession>
<evidence type="ECO:0000313" key="2">
    <source>
        <dbReference type="Proteomes" id="UP000230088"/>
    </source>
</evidence>
<evidence type="ECO:0000313" key="1">
    <source>
        <dbReference type="EMBL" id="PIS39504.1"/>
    </source>
</evidence>
<dbReference type="AlphaFoldDB" id="A0A2H0YLY5"/>
<sequence length="80" mass="9533">MEIFWTKHAQEKFEILEKQGFMIKRELVEKTLKLAELIDNSQFPLLVAQKSIDEKHILKVVFKKEGGIIKIITFYPMRKK</sequence>